<sequence length="596" mass="68729">MVNKKDIPTLLITGKSRKKVKVLDLEQLESRRVSLFYIIKKFVTFFLQVQLRKRAGKSDIQKTAEQLREIFEDLGGFWVKTGQLLALRSDLFPEEVCDELTRLQFEAVGFPTSIVRSTIESELGVPLEQIFDDFDPEPLAAASIAQIHTAVLRGKKTRVAVKVQRPGLDESFQRDLALIKIVARLYSKTDLGSFLLLDEAVAELERVLNEELDYRYEASNARRMKKTLKEHKIEVPKIYDKYTRPKVLVMEYIPGVLMADYIKVYQTDPARFRQWEEENKVDRETIGEKLYLSLYRQIFEDNLYHADLHPGNIILLRDNKLVLIDMGSVGSLDSDLRLYYLNYVKALEKRDFAKASDYNIRIGLDIPKANMPRVRAEMAKATEQWAAKSALKGVSYKEKSLGGGTSEIAKVAIKYRIPSNWSFLKITRSLLTLDGSMQYLIDDFDTLKIIKKYNKQSDRRALKKSLEPDNVIASINEFFQIIDEYNQILLPYLRQRTHAFEITGNKFALAIVVVLRTFSSVFLSSAVVVLYTFLYQNHFQLIKDIHTEVVNDIVSHIPVLPYLLWIFILIGILLAARIFTSVATILERKEYGERLI</sequence>
<keyword evidence="4" id="KW-0808">Transferase</keyword>
<dbReference type="InterPro" id="IPR050154">
    <property type="entry name" value="UbiB_kinase"/>
</dbReference>
<dbReference type="InterPro" id="IPR011009">
    <property type="entry name" value="Kinase-like_dom_sf"/>
</dbReference>
<dbReference type="PANTHER" id="PTHR10566">
    <property type="entry name" value="CHAPERONE-ACTIVITY OF BC1 COMPLEX CABC1 -RELATED"/>
    <property type="match status" value="1"/>
</dbReference>
<feature type="domain" description="ABC1 atypical kinase-like" evidence="3">
    <location>
        <begin position="103"/>
        <end position="355"/>
    </location>
</feature>
<dbReference type="CDD" id="cd05121">
    <property type="entry name" value="ABC1_ADCK3-like"/>
    <property type="match status" value="1"/>
</dbReference>
<keyword evidence="4" id="KW-0418">Kinase</keyword>
<evidence type="ECO:0000259" key="3">
    <source>
        <dbReference type="Pfam" id="PF03109"/>
    </source>
</evidence>
<keyword evidence="2" id="KW-0812">Transmembrane</keyword>
<name>A0A1L9QNZ0_9CYAN</name>
<dbReference type="InterPro" id="IPR004147">
    <property type="entry name" value="ABC1_dom"/>
</dbReference>
<dbReference type="Gene3D" id="1.10.510.10">
    <property type="entry name" value="Transferase(Phosphotransferase) domain 1"/>
    <property type="match status" value="1"/>
</dbReference>
<evidence type="ECO:0000313" key="5">
    <source>
        <dbReference type="Proteomes" id="UP000183940"/>
    </source>
</evidence>
<dbReference type="SUPFAM" id="SSF56112">
    <property type="entry name" value="Protein kinase-like (PK-like)"/>
    <property type="match status" value="1"/>
</dbReference>
<reference evidence="4" key="1">
    <citation type="submission" date="2016-10" db="EMBL/GenBank/DDBJ databases">
        <title>CRISPR-Cas defence system in Roseofilum reptotaenium: evidence of a bacteriophage-cyanobacterium arms race in the coral black band disease.</title>
        <authorList>
            <person name="Buerger P."/>
            <person name="Wood-Charlson E.M."/>
            <person name="Weynberg K.D."/>
            <person name="Willis B."/>
            <person name="Van Oppen M.J."/>
        </authorList>
    </citation>
    <scope>NUCLEOTIDE SEQUENCE [LARGE SCALE GENOMIC DNA]</scope>
    <source>
        <strain evidence="4">AO1-A</strain>
    </source>
</reference>
<evidence type="ECO:0000256" key="2">
    <source>
        <dbReference type="SAM" id="Phobius"/>
    </source>
</evidence>
<evidence type="ECO:0000256" key="1">
    <source>
        <dbReference type="ARBA" id="ARBA00009670"/>
    </source>
</evidence>
<gene>
    <name evidence="4" type="ORF">BI308_17010</name>
</gene>
<dbReference type="Gene3D" id="3.30.200.20">
    <property type="entry name" value="Phosphorylase Kinase, domain 1"/>
    <property type="match status" value="1"/>
</dbReference>
<organism evidence="4 5">
    <name type="scientific">Roseofilum reptotaenium AO1-A</name>
    <dbReference type="NCBI Taxonomy" id="1925591"/>
    <lineage>
        <taxon>Bacteria</taxon>
        <taxon>Bacillati</taxon>
        <taxon>Cyanobacteriota</taxon>
        <taxon>Cyanophyceae</taxon>
        <taxon>Desertifilales</taxon>
        <taxon>Desertifilaceae</taxon>
        <taxon>Roseofilum</taxon>
    </lineage>
</organism>
<comment type="caution">
    <text evidence="4">The sequence shown here is derived from an EMBL/GenBank/DDBJ whole genome shotgun (WGS) entry which is preliminary data.</text>
</comment>
<dbReference type="Pfam" id="PF03109">
    <property type="entry name" value="ABC1"/>
    <property type="match status" value="1"/>
</dbReference>
<accession>A0A1L9QNZ0</accession>
<protein>
    <submittedName>
        <fullName evidence="4">Protein kinase</fullName>
    </submittedName>
</protein>
<dbReference type="PANTHER" id="PTHR10566:SF113">
    <property type="entry name" value="PROTEIN ACTIVITY OF BC1 COMPLEX KINASE 7, CHLOROPLASTIC"/>
    <property type="match status" value="1"/>
</dbReference>
<feature type="transmembrane region" description="Helical" evidence="2">
    <location>
        <begin position="562"/>
        <end position="586"/>
    </location>
</feature>
<comment type="similarity">
    <text evidence="1">Belongs to the protein kinase superfamily. ADCK protein kinase family.</text>
</comment>
<dbReference type="AlphaFoldDB" id="A0A1L9QNZ0"/>
<dbReference type="GO" id="GO:0016301">
    <property type="term" value="F:kinase activity"/>
    <property type="evidence" value="ECO:0007669"/>
    <property type="project" value="UniProtKB-KW"/>
</dbReference>
<feature type="transmembrane region" description="Helical" evidence="2">
    <location>
        <begin position="507"/>
        <end position="534"/>
    </location>
</feature>
<keyword evidence="5" id="KW-1185">Reference proteome</keyword>
<evidence type="ECO:0000313" key="4">
    <source>
        <dbReference type="EMBL" id="OJJ24385.1"/>
    </source>
</evidence>
<keyword evidence="2" id="KW-1133">Transmembrane helix</keyword>
<dbReference type="STRING" id="1925591.BI308_17010"/>
<proteinExistence type="inferred from homology"/>
<keyword evidence="2" id="KW-0472">Membrane</keyword>
<dbReference type="EMBL" id="MLAW01000032">
    <property type="protein sequence ID" value="OJJ24385.1"/>
    <property type="molecule type" value="Genomic_DNA"/>
</dbReference>
<dbReference type="Proteomes" id="UP000183940">
    <property type="component" value="Unassembled WGS sequence"/>
</dbReference>